<name>A0A834HDN2_RHOSS</name>
<dbReference type="EMBL" id="WJXA01000001">
    <property type="protein sequence ID" value="KAF7152078.1"/>
    <property type="molecule type" value="Genomic_DNA"/>
</dbReference>
<evidence type="ECO:0000256" key="1">
    <source>
        <dbReference type="SAM" id="MobiDB-lite"/>
    </source>
</evidence>
<feature type="compositionally biased region" description="Polar residues" evidence="1">
    <location>
        <begin position="1"/>
        <end position="12"/>
    </location>
</feature>
<feature type="region of interest" description="Disordered" evidence="1">
    <location>
        <begin position="1"/>
        <end position="73"/>
    </location>
</feature>
<accession>A0A834HDN2</accession>
<organism evidence="2 3">
    <name type="scientific">Rhododendron simsii</name>
    <name type="common">Sims's rhododendron</name>
    <dbReference type="NCBI Taxonomy" id="118357"/>
    <lineage>
        <taxon>Eukaryota</taxon>
        <taxon>Viridiplantae</taxon>
        <taxon>Streptophyta</taxon>
        <taxon>Embryophyta</taxon>
        <taxon>Tracheophyta</taxon>
        <taxon>Spermatophyta</taxon>
        <taxon>Magnoliopsida</taxon>
        <taxon>eudicotyledons</taxon>
        <taxon>Gunneridae</taxon>
        <taxon>Pentapetalae</taxon>
        <taxon>asterids</taxon>
        <taxon>Ericales</taxon>
        <taxon>Ericaceae</taxon>
        <taxon>Ericoideae</taxon>
        <taxon>Rhodoreae</taxon>
        <taxon>Rhododendron</taxon>
    </lineage>
</organism>
<reference evidence="2" key="1">
    <citation type="submission" date="2019-11" db="EMBL/GenBank/DDBJ databases">
        <authorList>
            <person name="Liu Y."/>
            <person name="Hou J."/>
            <person name="Li T.-Q."/>
            <person name="Guan C.-H."/>
            <person name="Wu X."/>
            <person name="Wu H.-Z."/>
            <person name="Ling F."/>
            <person name="Zhang R."/>
            <person name="Shi X.-G."/>
            <person name="Ren J.-P."/>
            <person name="Chen E.-F."/>
            <person name="Sun J.-M."/>
        </authorList>
    </citation>
    <scope>NUCLEOTIDE SEQUENCE</scope>
    <source>
        <strain evidence="2">Adult_tree_wgs_1</strain>
        <tissue evidence="2">Leaves</tissue>
    </source>
</reference>
<comment type="caution">
    <text evidence="2">The sequence shown here is derived from an EMBL/GenBank/DDBJ whole genome shotgun (WGS) entry which is preliminary data.</text>
</comment>
<proteinExistence type="predicted"/>
<evidence type="ECO:0000313" key="2">
    <source>
        <dbReference type="EMBL" id="KAF7152078.1"/>
    </source>
</evidence>
<dbReference type="Proteomes" id="UP000626092">
    <property type="component" value="Unassembled WGS sequence"/>
</dbReference>
<evidence type="ECO:0000313" key="3">
    <source>
        <dbReference type="Proteomes" id="UP000626092"/>
    </source>
</evidence>
<gene>
    <name evidence="2" type="ORF">RHSIM_Rhsim01G0033700</name>
</gene>
<sequence>MDESKQQQQSLDSLEEAEKTTSSADEDEEEEEEEELDEVDDDDDDDGDDGGGEFRVEQRKQLGESPKNEARVKSETLAVSSLKENDFKSNFAASAHLLSEVPVDYALLRPLESPNFKAAAIINTCQFYFAGLGVDQPEIDEHIEDEIHLEF</sequence>
<dbReference type="AlphaFoldDB" id="A0A834HDN2"/>
<keyword evidence="3" id="KW-1185">Reference proteome</keyword>
<feature type="compositionally biased region" description="Basic and acidic residues" evidence="1">
    <location>
        <begin position="52"/>
        <end position="73"/>
    </location>
</feature>
<protein>
    <submittedName>
        <fullName evidence="2">Uncharacterized protein</fullName>
    </submittedName>
</protein>
<dbReference type="OrthoDB" id="1825535at2759"/>
<feature type="compositionally biased region" description="Acidic residues" evidence="1">
    <location>
        <begin position="24"/>
        <end position="51"/>
    </location>
</feature>